<dbReference type="CDD" id="cd01472">
    <property type="entry name" value="vWA_collagen"/>
    <property type="match status" value="1"/>
</dbReference>
<evidence type="ECO:0000256" key="5">
    <source>
        <dbReference type="PROSITE-ProRule" id="PRU00076"/>
    </source>
</evidence>
<dbReference type="Pfam" id="PF00092">
    <property type="entry name" value="VWA"/>
    <property type="match status" value="2"/>
</dbReference>
<protein>
    <submittedName>
        <fullName evidence="8">von Willebrand factor A domain containing 2</fullName>
    </submittedName>
</protein>
<dbReference type="FunFam" id="3.40.50.410:FF:000054">
    <property type="entry name" value="von Willebrand factor A domain containing 2"/>
    <property type="match status" value="1"/>
</dbReference>
<organism evidence="8">
    <name type="scientific">Petromyzon marinus</name>
    <name type="common">Sea lamprey</name>
    <dbReference type="NCBI Taxonomy" id="7757"/>
    <lineage>
        <taxon>Eukaryota</taxon>
        <taxon>Metazoa</taxon>
        <taxon>Chordata</taxon>
        <taxon>Craniata</taxon>
        <taxon>Vertebrata</taxon>
        <taxon>Cyclostomata</taxon>
        <taxon>Hyperoartia</taxon>
        <taxon>Petromyzontiformes</taxon>
        <taxon>Petromyzontidae</taxon>
        <taxon>Petromyzon</taxon>
    </lineage>
</organism>
<dbReference type="InterPro" id="IPR050525">
    <property type="entry name" value="ECM_Assembly_Org"/>
</dbReference>
<keyword evidence="1 5" id="KW-0245">EGF-like domain</keyword>
<evidence type="ECO:0000313" key="8">
    <source>
        <dbReference type="Ensembl" id="ENSPMAP00000006647.1"/>
    </source>
</evidence>
<reference evidence="8" key="1">
    <citation type="submission" date="2025-08" db="UniProtKB">
        <authorList>
            <consortium name="Ensembl"/>
        </authorList>
    </citation>
    <scope>IDENTIFICATION</scope>
</reference>
<feature type="domain" description="EGF-like" evidence="6">
    <location>
        <begin position="442"/>
        <end position="477"/>
    </location>
</feature>
<dbReference type="InterPro" id="IPR002035">
    <property type="entry name" value="VWF_A"/>
</dbReference>
<dbReference type="AlphaFoldDB" id="S4RN61"/>
<evidence type="ECO:0000256" key="1">
    <source>
        <dbReference type="ARBA" id="ARBA00022536"/>
    </source>
</evidence>
<evidence type="ECO:0000256" key="2">
    <source>
        <dbReference type="ARBA" id="ARBA00022729"/>
    </source>
</evidence>
<dbReference type="PRINTS" id="PR00453">
    <property type="entry name" value="VWFADOMAIN"/>
</dbReference>
<dbReference type="HOGENOM" id="CLU_008905_7_3_1"/>
<dbReference type="SUPFAM" id="SSF53300">
    <property type="entry name" value="vWA-like"/>
    <property type="match status" value="2"/>
</dbReference>
<evidence type="ECO:0000259" key="6">
    <source>
        <dbReference type="PROSITE" id="PS50026"/>
    </source>
</evidence>
<dbReference type="Gene3D" id="3.40.50.410">
    <property type="entry name" value="von Willebrand factor, type A domain"/>
    <property type="match status" value="2"/>
</dbReference>
<dbReference type="FunFam" id="3.40.50.410:FF:000047">
    <property type="entry name" value="von Willebrand factor A domain containing 2"/>
    <property type="match status" value="1"/>
</dbReference>
<evidence type="ECO:0000259" key="7">
    <source>
        <dbReference type="PROSITE" id="PS50234"/>
    </source>
</evidence>
<keyword evidence="2" id="KW-0732">Signal</keyword>
<dbReference type="InterPro" id="IPR000742">
    <property type="entry name" value="EGF"/>
</dbReference>
<dbReference type="OMA" id="TVICHIT"/>
<dbReference type="Gene3D" id="2.10.25.10">
    <property type="entry name" value="Laminin"/>
    <property type="match status" value="1"/>
</dbReference>
<dbReference type="InterPro" id="IPR036465">
    <property type="entry name" value="vWFA_dom_sf"/>
</dbReference>
<dbReference type="SMART" id="SM00327">
    <property type="entry name" value="VWA"/>
    <property type="match status" value="2"/>
</dbReference>
<keyword evidence="3" id="KW-0677">Repeat</keyword>
<evidence type="ECO:0000256" key="4">
    <source>
        <dbReference type="ARBA" id="ARBA00023157"/>
    </source>
</evidence>
<proteinExistence type="predicted"/>
<comment type="caution">
    <text evidence="5">Lacks conserved residue(s) required for the propagation of feature annotation.</text>
</comment>
<dbReference type="PROSITE" id="PS50026">
    <property type="entry name" value="EGF_3"/>
    <property type="match status" value="1"/>
</dbReference>
<dbReference type="Ensembl" id="ENSPMAT00000006677.1">
    <property type="protein sequence ID" value="ENSPMAP00000006647.1"/>
    <property type="gene ID" value="ENSPMAG00000006031.1"/>
</dbReference>
<feature type="domain" description="VWFA" evidence="7">
    <location>
        <begin position="77"/>
        <end position="249"/>
    </location>
</feature>
<reference evidence="8" key="2">
    <citation type="submission" date="2025-09" db="UniProtKB">
        <authorList>
            <consortium name="Ensembl"/>
        </authorList>
    </citation>
    <scope>IDENTIFICATION</scope>
</reference>
<dbReference type="GeneTree" id="ENSGT00940000159040"/>
<name>S4RN61_PETMA</name>
<accession>S4RN61</accession>
<dbReference type="CDD" id="cd00054">
    <property type="entry name" value="EGF_CA"/>
    <property type="match status" value="1"/>
</dbReference>
<dbReference type="PROSITE" id="PS50234">
    <property type="entry name" value="VWFA"/>
    <property type="match status" value="2"/>
</dbReference>
<keyword evidence="4" id="KW-1015">Disulfide bond</keyword>
<evidence type="ECO:0000256" key="3">
    <source>
        <dbReference type="ARBA" id="ARBA00022737"/>
    </source>
</evidence>
<dbReference type="SUPFAM" id="SSF57196">
    <property type="entry name" value="EGF/Laminin"/>
    <property type="match status" value="1"/>
</dbReference>
<sequence length="479" mass="52318">FRWKRIRNVHQSRCYRTLCPVGPRVATSEVQKSGVTCINSWISMKLFCLLSAHSAAIPGGRAPDRPVPSVAADCAVDLLFLVDGSWSMGLEGFLRAKAFVKRVIHSLLQTSPSVLIGFMQYSDTVHVEFTLGQHAGYTSLVRSIDAIKYRGGNTNTGGALAHVAQLEFRAETGSRQEVPHAVVVLTNSRSRDAVAPPAQFAREREIFLLAVGSEQVRAELQSIATPLNALPFSDPLDLYNKVMELRSRICSLNSQGCYSRPLDVIFVLDSSASIGRQNFRSVKEFVKDSVSQFDIDRDLAQVAAVIYSTKPRALFHLDTYDSESRMKRALSTAPFLGGLALIGRALGFVADELLTVHRGARPGVRKVVVVVTDGLSADDVVGPVTTLLSNGVSVILVSVGDANCRLWITAQPSDVISIPSYNTLKHYMDNVIWRICEESKQPTSPCLPNPCTNGGMCSLLTGSYHCQCVGWDGPHCEHR</sequence>
<feature type="domain" description="VWFA" evidence="7">
    <location>
        <begin position="263"/>
        <end position="431"/>
    </location>
</feature>
<dbReference type="STRING" id="7757.ENSPMAP00000006647"/>
<dbReference type="PANTHER" id="PTHR24020">
    <property type="entry name" value="COLLAGEN ALPHA"/>
    <property type="match status" value="1"/>
</dbReference>
<dbReference type="PANTHER" id="PTHR24020:SF20">
    <property type="entry name" value="PH DOMAIN-CONTAINING PROTEIN"/>
    <property type="match status" value="1"/>
</dbReference>